<dbReference type="AlphaFoldDB" id="A0A370UE21"/>
<keyword evidence="1" id="KW-0175">Coiled coil</keyword>
<evidence type="ECO:0000256" key="1">
    <source>
        <dbReference type="SAM" id="Coils"/>
    </source>
</evidence>
<dbReference type="RefSeq" id="WP_115466623.1">
    <property type="nucleotide sequence ID" value="NZ_QKRA01000001.1"/>
</dbReference>
<accession>A0A370UE21</accession>
<dbReference type="Proteomes" id="UP000254326">
    <property type="component" value="Unassembled WGS sequence"/>
</dbReference>
<protein>
    <submittedName>
        <fullName evidence="2">Uncharacterized protein</fullName>
    </submittedName>
</protein>
<sequence length="249" mass="28601">MARKANIAKEEIIEACWILIEQNTFPNIPRLTEYFKRLDGRGCSNTTLLNAITEWEETYREQQESDLSDLAEHIAPSVKRFSRDLVQSVSVLLDEKIRQHEDALSLRKASLEGRSDSLSEALTYTTDALQETRERLSERSARTQFLEEENEKLKQHQTDILARNRVLESELGLLKQQLNESDAKLNQAQVDLAKQDNQIDSLQVKLRDAQAELTQLKMNHVSQYDQSMKDTLTELRNITKSLGNKQGDA</sequence>
<feature type="coiled-coil region" evidence="1">
    <location>
        <begin position="129"/>
        <end position="219"/>
    </location>
</feature>
<keyword evidence="3" id="KW-1185">Reference proteome</keyword>
<reference evidence="2 3" key="1">
    <citation type="submission" date="2018-06" db="EMBL/GenBank/DDBJ databases">
        <title>Marinomonas sp. YLB-05 draft genome sequence.</title>
        <authorList>
            <person name="Yu L."/>
            <person name="Tang X."/>
        </authorList>
    </citation>
    <scope>NUCLEOTIDE SEQUENCE [LARGE SCALE GENOMIC DNA]</scope>
    <source>
        <strain evidence="2 3">YLB-05</strain>
    </source>
</reference>
<proteinExistence type="predicted"/>
<dbReference type="OrthoDB" id="6103324at2"/>
<dbReference type="SUPFAM" id="SSF57997">
    <property type="entry name" value="Tropomyosin"/>
    <property type="match status" value="1"/>
</dbReference>
<name>A0A370UE21_9GAMM</name>
<evidence type="ECO:0000313" key="3">
    <source>
        <dbReference type="Proteomes" id="UP000254326"/>
    </source>
</evidence>
<dbReference type="EMBL" id="QKRA01000001">
    <property type="protein sequence ID" value="RDL46037.1"/>
    <property type="molecule type" value="Genomic_DNA"/>
</dbReference>
<evidence type="ECO:0000313" key="2">
    <source>
        <dbReference type="EMBL" id="RDL46037.1"/>
    </source>
</evidence>
<organism evidence="2 3">
    <name type="scientific">Marinomonas piezotolerans</name>
    <dbReference type="NCBI Taxonomy" id="2213058"/>
    <lineage>
        <taxon>Bacteria</taxon>
        <taxon>Pseudomonadati</taxon>
        <taxon>Pseudomonadota</taxon>
        <taxon>Gammaproteobacteria</taxon>
        <taxon>Oceanospirillales</taxon>
        <taxon>Oceanospirillaceae</taxon>
        <taxon>Marinomonas</taxon>
    </lineage>
</organism>
<gene>
    <name evidence="2" type="ORF">DN730_03060</name>
</gene>
<comment type="caution">
    <text evidence="2">The sequence shown here is derived from an EMBL/GenBank/DDBJ whole genome shotgun (WGS) entry which is preliminary data.</text>
</comment>